<dbReference type="SUPFAM" id="SSF161111">
    <property type="entry name" value="Cation efflux protein transmembrane domain-like"/>
    <property type="match status" value="1"/>
</dbReference>
<organism evidence="5 6">
    <name type="scientific">Christiangramia flava JLT2011</name>
    <dbReference type="NCBI Taxonomy" id="1229726"/>
    <lineage>
        <taxon>Bacteria</taxon>
        <taxon>Pseudomonadati</taxon>
        <taxon>Bacteroidota</taxon>
        <taxon>Flavobacteriia</taxon>
        <taxon>Flavobacteriales</taxon>
        <taxon>Flavobacteriaceae</taxon>
        <taxon>Christiangramia</taxon>
    </lineage>
</organism>
<accession>A0A1L7I880</accession>
<gene>
    <name evidence="5" type="ORF">GRFL_3075</name>
</gene>
<proteinExistence type="predicted"/>
<protein>
    <submittedName>
        <fullName evidence="5">Cobalt-zinc-cadmium resistance protein</fullName>
    </submittedName>
</protein>
<keyword evidence="6" id="KW-1185">Reference proteome</keyword>
<dbReference type="InterPro" id="IPR027469">
    <property type="entry name" value="Cation_efflux_TMD_sf"/>
</dbReference>
<evidence type="ECO:0000256" key="3">
    <source>
        <dbReference type="ARBA" id="ARBA00022989"/>
    </source>
</evidence>
<dbReference type="RefSeq" id="WP_026934553.1">
    <property type="nucleotide sequence ID" value="NZ_AMRU01000005.1"/>
</dbReference>
<evidence type="ECO:0000256" key="4">
    <source>
        <dbReference type="ARBA" id="ARBA00023136"/>
    </source>
</evidence>
<evidence type="ECO:0000256" key="2">
    <source>
        <dbReference type="ARBA" id="ARBA00022692"/>
    </source>
</evidence>
<dbReference type="AlphaFoldDB" id="A0A1L7I880"/>
<keyword evidence="2" id="KW-0812">Transmembrane</keyword>
<name>A0A1L7I880_9FLAO</name>
<dbReference type="KEGG" id="gfl:GRFL_3075"/>
<keyword evidence="3" id="KW-1133">Transmembrane helix</keyword>
<dbReference type="Proteomes" id="UP000186230">
    <property type="component" value="Chromosome"/>
</dbReference>
<evidence type="ECO:0000313" key="5">
    <source>
        <dbReference type="EMBL" id="APU69799.1"/>
    </source>
</evidence>
<evidence type="ECO:0000313" key="6">
    <source>
        <dbReference type="Proteomes" id="UP000186230"/>
    </source>
</evidence>
<dbReference type="GO" id="GO:0016020">
    <property type="term" value="C:membrane"/>
    <property type="evidence" value="ECO:0007669"/>
    <property type="project" value="UniProtKB-SubCell"/>
</dbReference>
<comment type="subcellular location">
    <subcellularLocation>
        <location evidence="1">Membrane</location>
        <topology evidence="1">Multi-pass membrane protein</topology>
    </subcellularLocation>
</comment>
<keyword evidence="4" id="KW-0472">Membrane</keyword>
<reference evidence="5 6" key="1">
    <citation type="submission" date="2016-07" db="EMBL/GenBank/DDBJ databases">
        <title>Multi-omics approach to identify versatile polysaccharide utilization systems of a marine flavobacterium Gramella flava.</title>
        <authorList>
            <person name="Tang K."/>
        </authorList>
    </citation>
    <scope>NUCLEOTIDE SEQUENCE [LARGE SCALE GENOMIC DNA]</scope>
    <source>
        <strain evidence="5 6">JLT2011</strain>
    </source>
</reference>
<dbReference type="EMBL" id="CP016359">
    <property type="protein sequence ID" value="APU69799.1"/>
    <property type="molecule type" value="Genomic_DNA"/>
</dbReference>
<sequence>METKRKNDLKKARTLQIWNVIYDTIEVIVSLIAGITANSSALIGWALDSTIEVISAATLGVKYFDLTEKEEVKRWI</sequence>
<dbReference type="STRING" id="1229726.GRFL_3075"/>
<evidence type="ECO:0000256" key="1">
    <source>
        <dbReference type="ARBA" id="ARBA00004141"/>
    </source>
</evidence>